<dbReference type="InterPro" id="IPR051460">
    <property type="entry name" value="HdrC_iron-sulfur_subunit"/>
</dbReference>
<dbReference type="KEGG" id="alam:RT761_02171"/>
<name>A0A7T1AN26_ATRLM</name>
<accession>A0A7T1AN26</accession>
<dbReference type="Gene3D" id="1.10.1060.10">
    <property type="entry name" value="Alpha-helical ferredoxin"/>
    <property type="match status" value="1"/>
</dbReference>
<evidence type="ECO:0000256" key="2">
    <source>
        <dbReference type="ARBA" id="ARBA00022723"/>
    </source>
</evidence>
<dbReference type="RefSeq" id="WP_218111435.1">
    <property type="nucleotide sequence ID" value="NZ_CP065383.1"/>
</dbReference>
<evidence type="ECO:0000256" key="5">
    <source>
        <dbReference type="ARBA" id="ARBA00023014"/>
    </source>
</evidence>
<keyword evidence="3" id="KW-0560">Oxidoreductase</keyword>
<dbReference type="GO" id="GO:0051539">
    <property type="term" value="F:4 iron, 4 sulfur cluster binding"/>
    <property type="evidence" value="ECO:0007669"/>
    <property type="project" value="UniProtKB-KW"/>
</dbReference>
<protein>
    <submittedName>
        <fullName evidence="7">Anaerobic glycerol-3-phosphate dehydrogenase subunit C</fullName>
    </submittedName>
</protein>
<dbReference type="EMBL" id="CP065383">
    <property type="protein sequence ID" value="QPM68944.1"/>
    <property type="molecule type" value="Genomic_DNA"/>
</dbReference>
<dbReference type="Proteomes" id="UP000594463">
    <property type="component" value="Chromosome"/>
</dbReference>
<dbReference type="InterPro" id="IPR017900">
    <property type="entry name" value="4Fe4S_Fe_S_CS"/>
</dbReference>
<keyword evidence="4" id="KW-0408">Iron</keyword>
<evidence type="ECO:0000313" key="7">
    <source>
        <dbReference type="EMBL" id="QPM68944.1"/>
    </source>
</evidence>
<dbReference type="GO" id="GO:0005886">
    <property type="term" value="C:plasma membrane"/>
    <property type="evidence" value="ECO:0007669"/>
    <property type="project" value="TreeGrafter"/>
</dbReference>
<keyword evidence="1" id="KW-0004">4Fe-4S</keyword>
<dbReference type="GO" id="GO:0016491">
    <property type="term" value="F:oxidoreductase activity"/>
    <property type="evidence" value="ECO:0007669"/>
    <property type="project" value="UniProtKB-KW"/>
</dbReference>
<dbReference type="AlphaFoldDB" id="A0A7T1AN26"/>
<dbReference type="InterPro" id="IPR009051">
    <property type="entry name" value="Helical_ferredxn"/>
</dbReference>
<evidence type="ECO:0000256" key="1">
    <source>
        <dbReference type="ARBA" id="ARBA00022485"/>
    </source>
</evidence>
<keyword evidence="8" id="KW-1185">Reference proteome</keyword>
<reference evidence="7 8" key="1">
    <citation type="journal article" date="2021" name="Nat. Commun.">
        <title>Isolation of a member of the candidate phylum Atribacteria reveals a unique cell membrane structure.</title>
        <authorList>
            <person name="Taiki K."/>
            <person name="Nobu M.K."/>
            <person name="Kusada H."/>
            <person name="Meng X.-Y."/>
            <person name="Hosoki N."/>
            <person name="Uematsu K."/>
            <person name="Yoshioka H."/>
            <person name="Kamagata Y."/>
            <person name="Tamaki H."/>
        </authorList>
    </citation>
    <scope>NUCLEOTIDE SEQUENCE [LARGE SCALE GENOMIC DNA]</scope>
    <source>
        <strain evidence="7 8">RT761</strain>
    </source>
</reference>
<dbReference type="PANTHER" id="PTHR43255">
    <property type="entry name" value="IRON-SULFUR-BINDING OXIDOREDUCTASE FADF-RELATED-RELATED"/>
    <property type="match status" value="1"/>
</dbReference>
<sequence>MKAEKKFDPQFKYQVASRPGGEGLMACFACGVCTAGCPVSEVESGFNPRRIIHQILVGDREGVLASKAIWMCIGCYTCTAHCPQDVEFTNLLKVLRRMAVEEEYVDSHWIKMIEDVDRQTQKLRRDLISHLWEEKNIHSVNDFEKFYENEIKKLAWVKENNNHDHE</sequence>
<evidence type="ECO:0000313" key="8">
    <source>
        <dbReference type="Proteomes" id="UP000594463"/>
    </source>
</evidence>
<evidence type="ECO:0000259" key="6">
    <source>
        <dbReference type="Pfam" id="PF13183"/>
    </source>
</evidence>
<dbReference type="GO" id="GO:0046872">
    <property type="term" value="F:metal ion binding"/>
    <property type="evidence" value="ECO:0007669"/>
    <property type="project" value="UniProtKB-KW"/>
</dbReference>
<dbReference type="SUPFAM" id="SSF46548">
    <property type="entry name" value="alpha-helical ferredoxin"/>
    <property type="match status" value="1"/>
</dbReference>
<evidence type="ECO:0000256" key="4">
    <source>
        <dbReference type="ARBA" id="ARBA00023004"/>
    </source>
</evidence>
<gene>
    <name evidence="7" type="primary">glpC</name>
    <name evidence="7" type="ORF">RT761_02171</name>
</gene>
<dbReference type="PROSITE" id="PS00198">
    <property type="entry name" value="4FE4S_FER_1"/>
    <property type="match status" value="1"/>
</dbReference>
<dbReference type="PANTHER" id="PTHR43255:SF1">
    <property type="entry name" value="IRON-SULFUR-BINDING OXIDOREDUCTASE FADF-RELATED"/>
    <property type="match status" value="1"/>
</dbReference>
<keyword evidence="2" id="KW-0479">Metal-binding</keyword>
<keyword evidence="5" id="KW-0411">Iron-sulfur</keyword>
<evidence type="ECO:0000256" key="3">
    <source>
        <dbReference type="ARBA" id="ARBA00023002"/>
    </source>
</evidence>
<dbReference type="Pfam" id="PF13183">
    <property type="entry name" value="Fer4_8"/>
    <property type="match status" value="1"/>
</dbReference>
<feature type="domain" description="4Fe-4S ferredoxin-type" evidence="6">
    <location>
        <begin position="26"/>
        <end position="86"/>
    </location>
</feature>
<dbReference type="InterPro" id="IPR017896">
    <property type="entry name" value="4Fe4S_Fe-S-bd"/>
</dbReference>
<proteinExistence type="predicted"/>
<organism evidence="7 8">
    <name type="scientific">Atribacter laminatus</name>
    <dbReference type="NCBI Taxonomy" id="2847778"/>
    <lineage>
        <taxon>Bacteria</taxon>
        <taxon>Pseudomonadati</taxon>
        <taxon>Atribacterota</taxon>
        <taxon>Atribacteria</taxon>
        <taxon>Atribacterales</taxon>
        <taxon>Atribacteraceae</taxon>
        <taxon>Atribacter</taxon>
    </lineage>
</organism>